<evidence type="ECO:0000256" key="1">
    <source>
        <dbReference type="SAM" id="MobiDB-lite"/>
    </source>
</evidence>
<accession>A0A3L6T549</accession>
<dbReference type="Proteomes" id="UP000275267">
    <property type="component" value="Unassembled WGS sequence"/>
</dbReference>
<dbReference type="EMBL" id="PQIB02000002">
    <property type="protein sequence ID" value="RLN33391.1"/>
    <property type="molecule type" value="Genomic_DNA"/>
</dbReference>
<proteinExistence type="predicted"/>
<keyword evidence="3" id="KW-1185">Reference proteome</keyword>
<reference evidence="3" key="1">
    <citation type="journal article" date="2019" name="Nat. Commun.">
        <title>The genome of broomcorn millet.</title>
        <authorList>
            <person name="Zou C."/>
            <person name="Miki D."/>
            <person name="Li D."/>
            <person name="Tang Q."/>
            <person name="Xiao L."/>
            <person name="Rajput S."/>
            <person name="Deng P."/>
            <person name="Jia W."/>
            <person name="Huang R."/>
            <person name="Zhang M."/>
            <person name="Sun Y."/>
            <person name="Hu J."/>
            <person name="Fu X."/>
            <person name="Schnable P.S."/>
            <person name="Li F."/>
            <person name="Zhang H."/>
            <person name="Feng B."/>
            <person name="Zhu X."/>
            <person name="Liu R."/>
            <person name="Schnable J.C."/>
            <person name="Zhu J.-K."/>
            <person name="Zhang H."/>
        </authorList>
    </citation>
    <scope>NUCLEOTIDE SEQUENCE [LARGE SCALE GENOMIC DNA]</scope>
</reference>
<name>A0A3L6T549_PANMI</name>
<comment type="caution">
    <text evidence="2">The sequence shown here is derived from an EMBL/GenBank/DDBJ whole genome shotgun (WGS) entry which is preliminary data.</text>
</comment>
<protein>
    <submittedName>
        <fullName evidence="2">Uncharacterized protein</fullName>
    </submittedName>
</protein>
<dbReference type="STRING" id="4540.A0A3L6T549"/>
<dbReference type="AlphaFoldDB" id="A0A3L6T549"/>
<feature type="region of interest" description="Disordered" evidence="1">
    <location>
        <begin position="77"/>
        <end position="103"/>
    </location>
</feature>
<evidence type="ECO:0000313" key="2">
    <source>
        <dbReference type="EMBL" id="RLN33391.1"/>
    </source>
</evidence>
<sequence>MANKKKASRASARCEEDIGAIVPMQPLDQTSGEGVEVEEIANGQFEVQFEALGVASKDIAAYQRIEATLEEATARAREAARATQPTTSQHNTRAKGKETAPTEAMIRQLQEEELRCQLTHQQLCEKRRLLERITMPE</sequence>
<organism evidence="2 3">
    <name type="scientific">Panicum miliaceum</name>
    <name type="common">Proso millet</name>
    <name type="synonym">Broomcorn millet</name>
    <dbReference type="NCBI Taxonomy" id="4540"/>
    <lineage>
        <taxon>Eukaryota</taxon>
        <taxon>Viridiplantae</taxon>
        <taxon>Streptophyta</taxon>
        <taxon>Embryophyta</taxon>
        <taxon>Tracheophyta</taxon>
        <taxon>Spermatophyta</taxon>
        <taxon>Magnoliopsida</taxon>
        <taxon>Liliopsida</taxon>
        <taxon>Poales</taxon>
        <taxon>Poaceae</taxon>
        <taxon>PACMAD clade</taxon>
        <taxon>Panicoideae</taxon>
        <taxon>Panicodae</taxon>
        <taxon>Paniceae</taxon>
        <taxon>Panicinae</taxon>
        <taxon>Panicum</taxon>
        <taxon>Panicum sect. Panicum</taxon>
    </lineage>
</organism>
<gene>
    <name evidence="2" type="ORF">C2845_PM03G29470</name>
</gene>
<evidence type="ECO:0000313" key="3">
    <source>
        <dbReference type="Proteomes" id="UP000275267"/>
    </source>
</evidence>